<comment type="caution">
    <text evidence="1">The sequence shown here is derived from an EMBL/GenBank/DDBJ whole genome shotgun (WGS) entry which is preliminary data.</text>
</comment>
<evidence type="ECO:0000313" key="2">
    <source>
        <dbReference type="Proteomes" id="UP000518878"/>
    </source>
</evidence>
<accession>A0A7X5QSX5</accession>
<dbReference type="RefSeq" id="WP_166698568.1">
    <property type="nucleotide sequence ID" value="NZ_JAAQTL010000001.1"/>
</dbReference>
<dbReference type="EMBL" id="JAAQTL010000001">
    <property type="protein sequence ID" value="NID14816.1"/>
    <property type="molecule type" value="Genomic_DNA"/>
</dbReference>
<organism evidence="1 2">
    <name type="scientific">Luteibacter yeojuensis</name>
    <dbReference type="NCBI Taxonomy" id="345309"/>
    <lineage>
        <taxon>Bacteria</taxon>
        <taxon>Pseudomonadati</taxon>
        <taxon>Pseudomonadota</taxon>
        <taxon>Gammaproteobacteria</taxon>
        <taxon>Lysobacterales</taxon>
        <taxon>Rhodanobacteraceae</taxon>
        <taxon>Luteibacter</taxon>
    </lineage>
</organism>
<evidence type="ECO:0000313" key="1">
    <source>
        <dbReference type="EMBL" id="NID14816.1"/>
    </source>
</evidence>
<evidence type="ECO:0008006" key="3">
    <source>
        <dbReference type="Google" id="ProtNLM"/>
    </source>
</evidence>
<dbReference type="Proteomes" id="UP000518878">
    <property type="component" value="Unassembled WGS sequence"/>
</dbReference>
<dbReference type="AlphaFoldDB" id="A0A7X5QSX5"/>
<keyword evidence="2" id="KW-1185">Reference proteome</keyword>
<proteinExistence type="predicted"/>
<name>A0A7X5QSX5_9GAMM</name>
<sequence length="85" mass="9428">MQRMILYVPFNASSRGQWTLRRNAELVGQFPTRDEAIRHALALTAAMRNQQGQPAEIKVEDESGVWRLADIDGADADEGTGSEVN</sequence>
<reference evidence="1 2" key="1">
    <citation type="journal article" date="2006" name="Int. J. Syst. Evol. Microbiol.">
        <title>Dyella yeojuensis sp. nov., isolated from greenhouse soil in Korea.</title>
        <authorList>
            <person name="Kim B.Y."/>
            <person name="Weon H.Y."/>
            <person name="Lee K.H."/>
            <person name="Seok S.J."/>
            <person name="Kwon S.W."/>
            <person name="Go S.J."/>
            <person name="Stackebrandt E."/>
        </authorList>
    </citation>
    <scope>NUCLEOTIDE SEQUENCE [LARGE SCALE GENOMIC DNA]</scope>
    <source>
        <strain evidence="1 2">DSM 17673</strain>
    </source>
</reference>
<protein>
    <recommendedName>
        <fullName evidence="3">DUF2188 domain-containing protein</fullName>
    </recommendedName>
</protein>
<gene>
    <name evidence="1" type="ORF">HBF32_04960</name>
</gene>